<comment type="similarity">
    <text evidence="2">Belongs to the MDM31/MDM32 family.</text>
</comment>
<dbReference type="Pfam" id="PF08118">
    <property type="entry name" value="MDM31_MDM32"/>
    <property type="match status" value="1"/>
</dbReference>
<comment type="subcellular location">
    <subcellularLocation>
        <location evidence="1">Mitochondrion inner membrane</location>
    </subcellularLocation>
</comment>
<dbReference type="AlphaFoldDB" id="A0A4P9XFJ6"/>
<evidence type="ECO:0000256" key="8">
    <source>
        <dbReference type="ARBA" id="ARBA00023136"/>
    </source>
</evidence>
<feature type="non-terminal residue" evidence="12">
    <location>
        <position position="1"/>
    </location>
</feature>
<evidence type="ECO:0000256" key="5">
    <source>
        <dbReference type="ARBA" id="ARBA00022946"/>
    </source>
</evidence>
<evidence type="ECO:0000256" key="11">
    <source>
        <dbReference type="SAM" id="Phobius"/>
    </source>
</evidence>
<reference evidence="13" key="1">
    <citation type="journal article" date="2018" name="Nat. Microbiol.">
        <title>Leveraging single-cell genomics to expand the fungal tree of life.</title>
        <authorList>
            <person name="Ahrendt S.R."/>
            <person name="Quandt C.A."/>
            <person name="Ciobanu D."/>
            <person name="Clum A."/>
            <person name="Salamov A."/>
            <person name="Andreopoulos B."/>
            <person name="Cheng J.F."/>
            <person name="Woyke T."/>
            <person name="Pelin A."/>
            <person name="Henrissat B."/>
            <person name="Reynolds N.K."/>
            <person name="Benny G.L."/>
            <person name="Smith M.E."/>
            <person name="James T.Y."/>
            <person name="Grigoriev I.V."/>
        </authorList>
    </citation>
    <scope>NUCLEOTIDE SEQUENCE [LARGE SCALE GENOMIC DNA]</scope>
    <source>
        <strain evidence="13">ATCC 52028</strain>
    </source>
</reference>
<name>A0A4P9XFJ6_9FUNG</name>
<keyword evidence="5" id="KW-0809">Transit peptide</keyword>
<dbReference type="PANTHER" id="PTHR31068">
    <property type="entry name" value="MITOCHONDRIAL DISTRIBUTION AND MORPHOLOGY PROTEIN 31"/>
    <property type="match status" value="1"/>
</dbReference>
<evidence type="ECO:0000313" key="12">
    <source>
        <dbReference type="EMBL" id="RKP04347.1"/>
    </source>
</evidence>
<evidence type="ECO:0000256" key="2">
    <source>
        <dbReference type="ARBA" id="ARBA00005687"/>
    </source>
</evidence>
<dbReference type="EMBL" id="ML014111">
    <property type="protein sequence ID" value="RKP04347.1"/>
    <property type="molecule type" value="Genomic_DNA"/>
</dbReference>
<evidence type="ECO:0000313" key="13">
    <source>
        <dbReference type="Proteomes" id="UP000274922"/>
    </source>
</evidence>
<dbReference type="InterPro" id="IPR012571">
    <property type="entry name" value="Mdm31/Mdm32"/>
</dbReference>
<evidence type="ECO:0000256" key="3">
    <source>
        <dbReference type="ARBA" id="ARBA00022692"/>
    </source>
</evidence>
<evidence type="ECO:0008006" key="14">
    <source>
        <dbReference type="Google" id="ProtNLM"/>
    </source>
</evidence>
<evidence type="ECO:0000256" key="9">
    <source>
        <dbReference type="ARBA" id="ARBA00025191"/>
    </source>
</evidence>
<organism evidence="12 13">
    <name type="scientific">Caulochytrium protostelioides</name>
    <dbReference type="NCBI Taxonomy" id="1555241"/>
    <lineage>
        <taxon>Eukaryota</taxon>
        <taxon>Fungi</taxon>
        <taxon>Fungi incertae sedis</taxon>
        <taxon>Chytridiomycota</taxon>
        <taxon>Chytridiomycota incertae sedis</taxon>
        <taxon>Chytridiomycetes</taxon>
        <taxon>Caulochytriales</taxon>
        <taxon>Caulochytriaceae</taxon>
        <taxon>Caulochytrium</taxon>
    </lineage>
</organism>
<keyword evidence="8 11" id="KW-0472">Membrane</keyword>
<feature type="region of interest" description="Disordered" evidence="10">
    <location>
        <begin position="138"/>
        <end position="157"/>
    </location>
</feature>
<keyword evidence="7" id="KW-0496">Mitochondrion</keyword>
<sequence>DAIVAFQHAREALRVHMPSFWHRLGVRLKLVLMGRPRPWKVDDVLALFSWIFVGHALFLLIGTTTFVSLVLFVANSLHFQEYLARKIGEGLTQSSGFTITFRSAIVPRWRNGTIRLEDVKIVCNQDTWADIMEAKYNSEHPASPDDASGSGKGALERRPFDRSQVDGNFTYWDVDIKEVDVTLSLWRWLSGQGILQECRLQGVRGVADRRHVTYDDDWLPSRRQHQPGDWEIEAFGVNDLMLEVFNPGQRPYKVSIYQGELPQLRLQWLLYDFLCADSMVGTFDNALFSIHKRQDHSLAATERLGPPQTKKSHFKISALPIAHLQTGDAEQDGFLSWLTQGNLDIDVHMFMPNPEDEGDDVLDRILDEMDTLKAKALTRFDQVIEEQRTLRHAAHADAHRPAAGRDEERPRSLLMFWQVRLHDLHAQIPPRQANPLSSVSTTLMRPVVAFLNSHRTSIHLSFGAEILRSQFDGAWSVHSAGMVDVLGEEVGRAVAALVADERERSRRLKRMGIWSLHSVSKSMMAVLDYTRGAR</sequence>
<dbReference type="OrthoDB" id="17678at2759"/>
<proteinExistence type="inferred from homology"/>
<comment type="function">
    <text evidence="9">Involved in the organization of the mitochondrial membranes and the global structure of the mitochondria. Also required for mitochondrial distribution and mobility as well as for the maintenance of mitochondrial DNA nucleoids structures.</text>
</comment>
<feature type="transmembrane region" description="Helical" evidence="11">
    <location>
        <begin position="44"/>
        <end position="74"/>
    </location>
</feature>
<dbReference type="STRING" id="1555241.A0A4P9XFJ6"/>
<dbReference type="Proteomes" id="UP000274922">
    <property type="component" value="Unassembled WGS sequence"/>
</dbReference>
<evidence type="ECO:0000256" key="4">
    <source>
        <dbReference type="ARBA" id="ARBA00022792"/>
    </source>
</evidence>
<dbReference type="PANTHER" id="PTHR31068:SF0">
    <property type="entry name" value="MITOCHONDRIAL DISTRIBUTION AND MORPHOLOGY PROTEIN 31"/>
    <property type="match status" value="1"/>
</dbReference>
<dbReference type="GO" id="GO:0000001">
    <property type="term" value="P:mitochondrion inheritance"/>
    <property type="evidence" value="ECO:0007669"/>
    <property type="project" value="InterPro"/>
</dbReference>
<dbReference type="GO" id="GO:0005743">
    <property type="term" value="C:mitochondrial inner membrane"/>
    <property type="evidence" value="ECO:0007669"/>
    <property type="project" value="UniProtKB-SubCell"/>
</dbReference>
<accession>A0A4P9XFJ6</accession>
<feature type="non-terminal residue" evidence="12">
    <location>
        <position position="534"/>
    </location>
</feature>
<evidence type="ECO:0000256" key="1">
    <source>
        <dbReference type="ARBA" id="ARBA00004273"/>
    </source>
</evidence>
<keyword evidence="3 11" id="KW-0812">Transmembrane</keyword>
<keyword evidence="13" id="KW-1185">Reference proteome</keyword>
<gene>
    <name evidence="12" type="ORF">CXG81DRAFT_655</name>
</gene>
<keyword evidence="6 11" id="KW-1133">Transmembrane helix</keyword>
<dbReference type="GO" id="GO:0007005">
    <property type="term" value="P:mitochondrion organization"/>
    <property type="evidence" value="ECO:0007669"/>
    <property type="project" value="InterPro"/>
</dbReference>
<evidence type="ECO:0000256" key="7">
    <source>
        <dbReference type="ARBA" id="ARBA00023128"/>
    </source>
</evidence>
<keyword evidence="4" id="KW-0999">Mitochondrion inner membrane</keyword>
<evidence type="ECO:0000256" key="10">
    <source>
        <dbReference type="SAM" id="MobiDB-lite"/>
    </source>
</evidence>
<evidence type="ECO:0000256" key="6">
    <source>
        <dbReference type="ARBA" id="ARBA00022989"/>
    </source>
</evidence>
<protein>
    <recommendedName>
        <fullName evidence="14">Mitochondrial distribution and morphology protein family 31/32</fullName>
    </recommendedName>
</protein>